<keyword evidence="3" id="KW-1185">Reference proteome</keyword>
<feature type="compositionally biased region" description="Basic and acidic residues" evidence="1">
    <location>
        <begin position="1"/>
        <end position="15"/>
    </location>
</feature>
<dbReference type="Proteomes" id="UP001149090">
    <property type="component" value="Unassembled WGS sequence"/>
</dbReference>
<dbReference type="AlphaFoldDB" id="A0A9Q0LSY0"/>
<comment type="caution">
    <text evidence="2">The sequence shown here is derived from an EMBL/GenBank/DDBJ whole genome shotgun (WGS) entry which is preliminary data.</text>
</comment>
<feature type="region of interest" description="Disordered" evidence="1">
    <location>
        <begin position="1"/>
        <end position="29"/>
    </location>
</feature>
<gene>
    <name evidence="2" type="ORF">M0811_04332</name>
</gene>
<organism evidence="2 3">
    <name type="scientific">Anaeramoeba ignava</name>
    <name type="common">Anaerobic marine amoeba</name>
    <dbReference type="NCBI Taxonomy" id="1746090"/>
    <lineage>
        <taxon>Eukaryota</taxon>
        <taxon>Metamonada</taxon>
        <taxon>Anaeramoebidae</taxon>
        <taxon>Anaeramoeba</taxon>
    </lineage>
</organism>
<accession>A0A9Q0LSY0</accession>
<evidence type="ECO:0000313" key="2">
    <source>
        <dbReference type="EMBL" id="KAJ5079311.1"/>
    </source>
</evidence>
<evidence type="ECO:0000313" key="3">
    <source>
        <dbReference type="Proteomes" id="UP001149090"/>
    </source>
</evidence>
<reference evidence="2" key="1">
    <citation type="submission" date="2022-10" db="EMBL/GenBank/DDBJ databases">
        <title>Novel sulphate-reducing endosymbionts in the free-living metamonad Anaeramoeba.</title>
        <authorList>
            <person name="Jerlstrom-Hultqvist J."/>
            <person name="Cepicka I."/>
            <person name="Gallot-Lavallee L."/>
            <person name="Salas-Leiva D."/>
            <person name="Curtis B.A."/>
            <person name="Zahonova K."/>
            <person name="Pipaliya S."/>
            <person name="Dacks J."/>
            <person name="Roger A.J."/>
        </authorList>
    </citation>
    <scope>NUCLEOTIDE SEQUENCE</scope>
    <source>
        <strain evidence="2">BMAN</strain>
    </source>
</reference>
<sequence>MITTVENDKMNEKNNKNPTKQSEILKSKNKKEKTFFKPIPTINKTNQINFDNNLKQKPLLPFFSSSKNRNQFNNSISNINFQKNLNQLNKKEQKEKTIWNLQDNNLNRESILDLHRFQKSNLSVGANSRDPVNDLRMNQLSLQKDQKIKRNDFIGQDDFEMNSHYFLELLS</sequence>
<evidence type="ECO:0000256" key="1">
    <source>
        <dbReference type="SAM" id="MobiDB-lite"/>
    </source>
</evidence>
<proteinExistence type="predicted"/>
<protein>
    <submittedName>
        <fullName evidence="2">Uncharacterized protein</fullName>
    </submittedName>
</protein>
<dbReference type="EMBL" id="JAPDFW010000033">
    <property type="protein sequence ID" value="KAJ5079311.1"/>
    <property type="molecule type" value="Genomic_DNA"/>
</dbReference>
<name>A0A9Q0LSY0_ANAIG</name>